<evidence type="ECO:0000313" key="1">
    <source>
        <dbReference type="EMBL" id="GAG06009.1"/>
    </source>
</evidence>
<comment type="caution">
    <text evidence="1">The sequence shown here is derived from an EMBL/GenBank/DDBJ whole genome shotgun (WGS) entry which is preliminary data.</text>
</comment>
<dbReference type="EMBL" id="BARS01021648">
    <property type="protein sequence ID" value="GAG06009.1"/>
    <property type="molecule type" value="Genomic_DNA"/>
</dbReference>
<dbReference type="AlphaFoldDB" id="X0UJP0"/>
<proteinExistence type="predicted"/>
<organism evidence="1">
    <name type="scientific">marine sediment metagenome</name>
    <dbReference type="NCBI Taxonomy" id="412755"/>
    <lineage>
        <taxon>unclassified sequences</taxon>
        <taxon>metagenomes</taxon>
        <taxon>ecological metagenomes</taxon>
    </lineage>
</organism>
<protein>
    <submittedName>
        <fullName evidence="1">Uncharacterized protein</fullName>
    </submittedName>
</protein>
<reference evidence="1" key="1">
    <citation type="journal article" date="2014" name="Front. Microbiol.">
        <title>High frequency of phylogenetically diverse reductive dehalogenase-homologous genes in deep subseafloor sedimentary metagenomes.</title>
        <authorList>
            <person name="Kawai M."/>
            <person name="Futagami T."/>
            <person name="Toyoda A."/>
            <person name="Takaki Y."/>
            <person name="Nishi S."/>
            <person name="Hori S."/>
            <person name="Arai W."/>
            <person name="Tsubouchi T."/>
            <person name="Morono Y."/>
            <person name="Uchiyama I."/>
            <person name="Ito T."/>
            <person name="Fujiyama A."/>
            <person name="Inagaki F."/>
            <person name="Takami H."/>
        </authorList>
    </citation>
    <scope>NUCLEOTIDE SEQUENCE</scope>
    <source>
        <strain evidence="1">Expedition CK06-06</strain>
    </source>
</reference>
<sequence length="83" mass="9563">MVLSMALSKMDNSLRSHGTKAYFRNFKPEAMSEKTWGRVLLRVRTIQSTWIAPKNFAVECGMTPEQAEKWMAIPARVPLRLHD</sequence>
<name>X0UJP0_9ZZZZ</name>
<gene>
    <name evidence="1" type="ORF">S01H1_34731</name>
</gene>
<accession>X0UJP0</accession>